<dbReference type="Proteomes" id="UP001472677">
    <property type="component" value="Unassembled WGS sequence"/>
</dbReference>
<reference evidence="1 2" key="1">
    <citation type="journal article" date="2024" name="G3 (Bethesda)">
        <title>Genome assembly of Hibiscus sabdariffa L. provides insights into metabolisms of medicinal natural products.</title>
        <authorList>
            <person name="Kim T."/>
        </authorList>
    </citation>
    <scope>NUCLEOTIDE SEQUENCE [LARGE SCALE GENOMIC DNA]</scope>
    <source>
        <strain evidence="1">TK-2024</strain>
        <tissue evidence="1">Old leaves</tissue>
    </source>
</reference>
<evidence type="ECO:0000313" key="1">
    <source>
        <dbReference type="EMBL" id="KAK8562165.1"/>
    </source>
</evidence>
<dbReference type="EMBL" id="JBBPBM010000013">
    <property type="protein sequence ID" value="KAK8562165.1"/>
    <property type="molecule type" value="Genomic_DNA"/>
</dbReference>
<comment type="caution">
    <text evidence="1">The sequence shown here is derived from an EMBL/GenBank/DDBJ whole genome shotgun (WGS) entry which is preliminary data.</text>
</comment>
<name>A0ABR2EJJ6_9ROSI</name>
<keyword evidence="2" id="KW-1185">Reference proteome</keyword>
<protein>
    <recommendedName>
        <fullName evidence="3">RNase H type-1 domain-containing protein</fullName>
    </recommendedName>
</protein>
<proteinExistence type="predicted"/>
<gene>
    <name evidence="1" type="ORF">V6N12_049213</name>
</gene>
<evidence type="ECO:0008006" key="3">
    <source>
        <dbReference type="Google" id="ProtNLM"/>
    </source>
</evidence>
<sequence length="75" mass="8043">MFITYRGGQNAVADKLVALGHALNQNRSLFATPPGLIVGLVGEEQACWEDLELRRQSILDAIGLCLHDAASSSGY</sequence>
<evidence type="ECO:0000313" key="2">
    <source>
        <dbReference type="Proteomes" id="UP001472677"/>
    </source>
</evidence>
<accession>A0ABR2EJJ6</accession>
<organism evidence="1 2">
    <name type="scientific">Hibiscus sabdariffa</name>
    <name type="common">roselle</name>
    <dbReference type="NCBI Taxonomy" id="183260"/>
    <lineage>
        <taxon>Eukaryota</taxon>
        <taxon>Viridiplantae</taxon>
        <taxon>Streptophyta</taxon>
        <taxon>Embryophyta</taxon>
        <taxon>Tracheophyta</taxon>
        <taxon>Spermatophyta</taxon>
        <taxon>Magnoliopsida</taxon>
        <taxon>eudicotyledons</taxon>
        <taxon>Gunneridae</taxon>
        <taxon>Pentapetalae</taxon>
        <taxon>rosids</taxon>
        <taxon>malvids</taxon>
        <taxon>Malvales</taxon>
        <taxon>Malvaceae</taxon>
        <taxon>Malvoideae</taxon>
        <taxon>Hibiscus</taxon>
    </lineage>
</organism>